<sequence>MSVPLGPVKRTLTRDPRTSFVTEESVYGTLLVSGMIVASGSHGATSWETFLSVLGTVIVFWVAHVYAGTVATHGVVPGNEASLSAAFRKSVRRSLGFLTSALLPSVVLLIGALRIIPDGVAIWSALWLGVVILGALGYSAFTLRGSSWTMRIVGCLATAALGVAMILLKALIH</sequence>
<keyword evidence="1" id="KW-0812">Transmembrane</keyword>
<dbReference type="RefSeq" id="WP_103466528.1">
    <property type="nucleotide sequence ID" value="NZ_PPXC01000012.1"/>
</dbReference>
<comment type="caution">
    <text evidence="2">The sequence shown here is derived from an EMBL/GenBank/DDBJ whole genome shotgun (WGS) entry which is preliminary data.</text>
</comment>
<dbReference type="EMBL" id="PPXC01000012">
    <property type="protein sequence ID" value="POH72590.1"/>
    <property type="molecule type" value="Genomic_DNA"/>
</dbReference>
<evidence type="ECO:0000313" key="3">
    <source>
        <dbReference type="Proteomes" id="UP000237061"/>
    </source>
</evidence>
<dbReference type="AlphaFoldDB" id="A0A2S3ZTP5"/>
<evidence type="ECO:0000256" key="1">
    <source>
        <dbReference type="SAM" id="Phobius"/>
    </source>
</evidence>
<feature type="transmembrane region" description="Helical" evidence="1">
    <location>
        <begin position="50"/>
        <end position="76"/>
    </location>
</feature>
<accession>A0A2S3ZTP5</accession>
<reference evidence="2 3" key="1">
    <citation type="submission" date="2018-01" db="EMBL/GenBank/DDBJ databases">
        <title>Arthrobacter sp. nov., from glaciers in China.</title>
        <authorList>
            <person name="Liu Q."/>
            <person name="Xin Y.-H."/>
        </authorList>
    </citation>
    <scope>NUCLEOTIDE SEQUENCE [LARGE SCALE GENOMIC DNA]</scope>
    <source>
        <strain evidence="2 3">HLT2-12-2</strain>
    </source>
</reference>
<keyword evidence="1" id="KW-0472">Membrane</keyword>
<keyword evidence="3" id="KW-1185">Reference proteome</keyword>
<feature type="transmembrane region" description="Helical" evidence="1">
    <location>
        <begin position="153"/>
        <end position="172"/>
    </location>
</feature>
<proteinExistence type="predicted"/>
<feature type="transmembrane region" description="Helical" evidence="1">
    <location>
        <begin position="122"/>
        <end position="141"/>
    </location>
</feature>
<feature type="transmembrane region" description="Helical" evidence="1">
    <location>
        <begin position="97"/>
        <end position="116"/>
    </location>
</feature>
<evidence type="ECO:0000313" key="2">
    <source>
        <dbReference type="EMBL" id="POH72590.1"/>
    </source>
</evidence>
<name>A0A2S3ZTP5_ARTGL</name>
<dbReference type="Proteomes" id="UP000237061">
    <property type="component" value="Unassembled WGS sequence"/>
</dbReference>
<protein>
    <submittedName>
        <fullName evidence="2">Uncharacterized protein</fullName>
    </submittedName>
</protein>
<organism evidence="2 3">
    <name type="scientific">Arthrobacter glacialis</name>
    <dbReference type="NCBI Taxonomy" id="1664"/>
    <lineage>
        <taxon>Bacteria</taxon>
        <taxon>Bacillati</taxon>
        <taxon>Actinomycetota</taxon>
        <taxon>Actinomycetes</taxon>
        <taxon>Micrococcales</taxon>
        <taxon>Micrococcaceae</taxon>
        <taxon>Arthrobacter</taxon>
    </lineage>
</organism>
<keyword evidence="1" id="KW-1133">Transmembrane helix</keyword>
<gene>
    <name evidence="2" type="ORF">CVS27_14515</name>
</gene>